<keyword evidence="2" id="KW-0378">Hydrolase</keyword>
<organism evidence="2 3">
    <name type="scientific">Martelella mangrovi</name>
    <dbReference type="NCBI Taxonomy" id="1397477"/>
    <lineage>
        <taxon>Bacteria</taxon>
        <taxon>Pseudomonadati</taxon>
        <taxon>Pseudomonadota</taxon>
        <taxon>Alphaproteobacteria</taxon>
        <taxon>Hyphomicrobiales</taxon>
        <taxon>Aurantimonadaceae</taxon>
        <taxon>Martelella</taxon>
    </lineage>
</organism>
<name>A0ABV2I7S4_9HYPH</name>
<comment type="caution">
    <text evidence="2">The sequence shown here is derived from an EMBL/GenBank/DDBJ whole genome shotgun (WGS) entry which is preliminary data.</text>
</comment>
<dbReference type="Gene3D" id="3.20.20.190">
    <property type="entry name" value="Phosphatidylinositol (PI) phosphodiesterase"/>
    <property type="match status" value="2"/>
</dbReference>
<dbReference type="EC" id="3.1.4.46" evidence="2"/>
<dbReference type="SUPFAM" id="SSF51695">
    <property type="entry name" value="PLC-like phosphodiesterases"/>
    <property type="match status" value="2"/>
</dbReference>
<accession>A0ABV2I7S4</accession>
<dbReference type="PANTHER" id="PTHR46211:SF1">
    <property type="entry name" value="GLYCEROPHOSPHODIESTER PHOSPHODIESTERASE, CYTOPLASMIC"/>
    <property type="match status" value="1"/>
</dbReference>
<dbReference type="InterPro" id="IPR030395">
    <property type="entry name" value="GP_PDE_dom"/>
</dbReference>
<gene>
    <name evidence="2" type="ORF">ABID12_000890</name>
</gene>
<dbReference type="CDD" id="cd08566">
    <property type="entry name" value="GDPD_AtGDE_like"/>
    <property type="match status" value="1"/>
</dbReference>
<evidence type="ECO:0000313" key="2">
    <source>
        <dbReference type="EMBL" id="MET3598963.1"/>
    </source>
</evidence>
<dbReference type="CDD" id="cd08556">
    <property type="entry name" value="GDPD"/>
    <property type="match status" value="1"/>
</dbReference>
<dbReference type="Proteomes" id="UP001549164">
    <property type="component" value="Unassembled WGS sequence"/>
</dbReference>
<dbReference type="PROSITE" id="PS51704">
    <property type="entry name" value="GP_PDE"/>
    <property type="match status" value="2"/>
</dbReference>
<evidence type="ECO:0000313" key="3">
    <source>
        <dbReference type="Proteomes" id="UP001549164"/>
    </source>
</evidence>
<evidence type="ECO:0000259" key="1">
    <source>
        <dbReference type="PROSITE" id="PS51704"/>
    </source>
</evidence>
<dbReference type="EMBL" id="JBEPLY010000002">
    <property type="protein sequence ID" value="MET3598963.1"/>
    <property type="molecule type" value="Genomic_DNA"/>
</dbReference>
<dbReference type="InterPro" id="IPR017946">
    <property type="entry name" value="PLC-like_Pdiesterase_TIM-brl"/>
</dbReference>
<protein>
    <submittedName>
        <fullName evidence="2">Glycerophosphoryl diester phosphodiesterase</fullName>
        <ecNumber evidence="2">3.1.4.46</ecNumber>
    </submittedName>
</protein>
<keyword evidence="3" id="KW-1185">Reference proteome</keyword>
<dbReference type="Pfam" id="PF03009">
    <property type="entry name" value="GDPD"/>
    <property type="match status" value="2"/>
</dbReference>
<feature type="domain" description="GP-PDE" evidence="1">
    <location>
        <begin position="251"/>
        <end position="498"/>
    </location>
</feature>
<reference evidence="2 3" key="1">
    <citation type="submission" date="2024-06" db="EMBL/GenBank/DDBJ databases">
        <title>Genomic Encyclopedia of Type Strains, Phase IV (KMG-IV): sequencing the most valuable type-strain genomes for metagenomic binning, comparative biology and taxonomic classification.</title>
        <authorList>
            <person name="Goeker M."/>
        </authorList>
    </citation>
    <scope>NUCLEOTIDE SEQUENCE [LARGE SCALE GENOMIC DNA]</scope>
    <source>
        <strain evidence="2 3">DSM 28102</strain>
    </source>
</reference>
<proteinExistence type="predicted"/>
<dbReference type="GO" id="GO:0008889">
    <property type="term" value="F:glycerophosphodiester phosphodiesterase activity"/>
    <property type="evidence" value="ECO:0007669"/>
    <property type="project" value="UniProtKB-EC"/>
</dbReference>
<dbReference type="PANTHER" id="PTHR46211">
    <property type="entry name" value="GLYCEROPHOSPHORYL DIESTER PHOSPHODIESTERASE"/>
    <property type="match status" value="1"/>
</dbReference>
<feature type="domain" description="GP-PDE" evidence="1">
    <location>
        <begin position="18"/>
        <end position="244"/>
    </location>
</feature>
<sequence length="498" mass="54237">MRRHGLRFPCPSRADGRPLSIAHRGASAHAAENTLEAFRVAAGLGADMWEIDVHLTRDGVAVISHDPALGHTVGVDARIEALDLADLRALAPDMPTLDETIALASKLGQALYVEVKARGAGAVTIRRLMAAGFQSAVLGSFMIDEVRDLVDAVCPFPVSVLVPLGMDPFALAAQTGADIIHLCWERGGERPQDLVTQVLLQQARELDLGIVLWHEARRAVLDELIDMPVLGICTNNPEMMARLDPLRALGIQTVFHRGANRFAPENTVSAGRLAFELGADYLELDVRQSADGALVVIHDATVDRTTNGTGRVADMTLSELRALDAGSWFSRFHSGEKLPTLREMIALCQSYGRQMYIEIKAADPVNVIALVEEMGFLADCFFWSHDTEILRNVRAVSHNARIRSTATDYPTLDILKAHLGPAIVEFHPDDFCQRAAECRALGMTPMLQYFGEDPEIFRQILLLRPPMLNLDRADLLLAACAGGKLAGDSHGNAIRDAG</sequence>